<evidence type="ECO:0000313" key="3">
    <source>
        <dbReference type="Proteomes" id="UP001500443"/>
    </source>
</evidence>
<proteinExistence type="predicted"/>
<evidence type="ECO:0008006" key="4">
    <source>
        <dbReference type="Google" id="ProtNLM"/>
    </source>
</evidence>
<evidence type="ECO:0000256" key="1">
    <source>
        <dbReference type="SAM" id="MobiDB-lite"/>
    </source>
</evidence>
<reference evidence="3" key="1">
    <citation type="journal article" date="2019" name="Int. J. Syst. Evol. Microbiol.">
        <title>The Global Catalogue of Microorganisms (GCM) 10K type strain sequencing project: providing services to taxonomists for standard genome sequencing and annotation.</title>
        <authorList>
            <consortium name="The Broad Institute Genomics Platform"/>
            <consortium name="The Broad Institute Genome Sequencing Center for Infectious Disease"/>
            <person name="Wu L."/>
            <person name="Ma J."/>
        </authorList>
    </citation>
    <scope>NUCLEOTIDE SEQUENCE [LARGE SCALE GENOMIC DNA]</scope>
    <source>
        <strain evidence="3">JCM 15481</strain>
    </source>
</reference>
<dbReference type="EMBL" id="BAAAPF010000110">
    <property type="protein sequence ID" value="GAA2127969.1"/>
    <property type="molecule type" value="Genomic_DNA"/>
</dbReference>
<accession>A0ABP5K9N4</accession>
<sequence length="83" mass="8926">MQGDTCTPFYAWVVRSIGGIAVSAAGVCERRFRRPRGPLGGVPVGHSVSPRCPRQGTQTHGNGVRNPESRGQLVITNTVQVKR</sequence>
<evidence type="ECO:0000313" key="2">
    <source>
        <dbReference type="EMBL" id="GAA2127969.1"/>
    </source>
</evidence>
<keyword evidence="3" id="KW-1185">Reference proteome</keyword>
<name>A0ABP5K9N4_9ACTN</name>
<protein>
    <recommendedName>
        <fullName evidence="4">Secreted protein</fullName>
    </recommendedName>
</protein>
<dbReference type="Proteomes" id="UP001500443">
    <property type="component" value="Unassembled WGS sequence"/>
</dbReference>
<gene>
    <name evidence="2" type="ORF">GCM10009802_34960</name>
</gene>
<feature type="region of interest" description="Disordered" evidence="1">
    <location>
        <begin position="35"/>
        <end position="69"/>
    </location>
</feature>
<organism evidence="2 3">
    <name type="scientific">Streptomyces synnematoformans</name>
    <dbReference type="NCBI Taxonomy" id="415721"/>
    <lineage>
        <taxon>Bacteria</taxon>
        <taxon>Bacillati</taxon>
        <taxon>Actinomycetota</taxon>
        <taxon>Actinomycetes</taxon>
        <taxon>Kitasatosporales</taxon>
        <taxon>Streptomycetaceae</taxon>
        <taxon>Streptomyces</taxon>
    </lineage>
</organism>
<comment type="caution">
    <text evidence="2">The sequence shown here is derived from an EMBL/GenBank/DDBJ whole genome shotgun (WGS) entry which is preliminary data.</text>
</comment>